<keyword evidence="11" id="KW-0812">Transmembrane</keyword>
<dbReference type="InterPro" id="IPR018028">
    <property type="entry name" value="Catalase"/>
</dbReference>
<evidence type="ECO:0000256" key="2">
    <source>
        <dbReference type="ARBA" id="ARBA00022559"/>
    </source>
</evidence>
<dbReference type="GO" id="GO:0042744">
    <property type="term" value="P:hydrogen peroxide catabolic process"/>
    <property type="evidence" value="ECO:0007669"/>
    <property type="project" value="TreeGrafter"/>
</dbReference>
<keyword evidence="3 7" id="KW-0349">Heme</keyword>
<evidence type="ECO:0000256" key="7">
    <source>
        <dbReference type="PIRNR" id="PIRNR000296"/>
    </source>
</evidence>
<organism evidence="13 14">
    <name type="scientific">Bradyrhizobium erythrophlei</name>
    <dbReference type="NCBI Taxonomy" id="1437360"/>
    <lineage>
        <taxon>Bacteria</taxon>
        <taxon>Pseudomonadati</taxon>
        <taxon>Pseudomonadota</taxon>
        <taxon>Alphaproteobacteria</taxon>
        <taxon>Hyphomicrobiales</taxon>
        <taxon>Nitrobacteraceae</taxon>
        <taxon>Bradyrhizobium</taxon>
    </lineage>
</organism>
<comment type="function">
    <text evidence="7">Has an organic peroxide-dependent peroxidase activity.</text>
</comment>
<dbReference type="GO" id="GO:0046872">
    <property type="term" value="F:metal ion binding"/>
    <property type="evidence" value="ECO:0007669"/>
    <property type="project" value="UniProtKB-KW"/>
</dbReference>
<dbReference type="OrthoDB" id="255727at2"/>
<evidence type="ECO:0000256" key="9">
    <source>
        <dbReference type="PIRSR" id="PIRSR000296-2"/>
    </source>
</evidence>
<keyword evidence="2 7" id="KW-0575">Peroxidase</keyword>
<dbReference type="RefSeq" id="WP_079600454.1">
    <property type="nucleotide sequence ID" value="NZ_LT670817.1"/>
</dbReference>
<dbReference type="SUPFAM" id="SSF56634">
    <property type="entry name" value="Heme-dependent catalase-like"/>
    <property type="match status" value="1"/>
</dbReference>
<feature type="transmembrane region" description="Helical" evidence="11">
    <location>
        <begin position="25"/>
        <end position="47"/>
    </location>
</feature>
<dbReference type="CDD" id="cd08153">
    <property type="entry name" value="srpA_like"/>
    <property type="match status" value="1"/>
</dbReference>
<dbReference type="Proteomes" id="UP000189796">
    <property type="component" value="Chromosome I"/>
</dbReference>
<dbReference type="EMBL" id="LT670817">
    <property type="protein sequence ID" value="SHG34971.1"/>
    <property type="molecule type" value="Genomic_DNA"/>
</dbReference>
<reference evidence="13 14" key="1">
    <citation type="submission" date="2016-11" db="EMBL/GenBank/DDBJ databases">
        <authorList>
            <person name="Jaros S."/>
            <person name="Januszkiewicz K."/>
            <person name="Wedrychowicz H."/>
        </authorList>
    </citation>
    <scope>NUCLEOTIDE SEQUENCE [LARGE SCALE GENOMIC DNA]</scope>
    <source>
        <strain evidence="13 14">GAS138</strain>
    </source>
</reference>
<dbReference type="InterPro" id="IPR024168">
    <property type="entry name" value="Catalase_SrpA-type_pred"/>
</dbReference>
<dbReference type="InterPro" id="IPR011614">
    <property type="entry name" value="Catalase_core"/>
</dbReference>
<feature type="domain" description="Catalase core" evidence="12">
    <location>
        <begin position="42"/>
        <end position="374"/>
    </location>
</feature>
<sequence>MNPSWFGAGPASTGPVSRAGVLVRLGAIGAVMLSVAGAFAYTGGWLSPARLTQDRMMAAFQDVDGIHAGFRRNHAKGMCVTGWFESSGQAAALSKAAVFRPGRVPVVGRFALAGGMPFQTDAPATVRSMALRFLLPGGEEWRTGMNNIPVFPVNSARGFYEQLLASSPDPATGKPDPEKMKAFFAAHPEAEQALALIKKRQITSGFANSTFNGLNAFRFVDAAGAPTSVRWSMVPVQPSAAESAERSAAEDKNYLFDALIARIAQHPQQWRLMVTIGEADDPTNDATLPWPANRRQIDAGMVTIDHASSEDGGRCTAVNYDPLVLPSGIEPSDDPLLSARSAAYARSFTLRAGEEGEKPPSAVTPQEVEAGGNS</sequence>
<dbReference type="GO" id="GO:0005737">
    <property type="term" value="C:cytoplasm"/>
    <property type="evidence" value="ECO:0007669"/>
    <property type="project" value="TreeGrafter"/>
</dbReference>
<dbReference type="PROSITE" id="PS51402">
    <property type="entry name" value="CATALASE_3"/>
    <property type="match status" value="1"/>
</dbReference>
<comment type="cofactor">
    <cofactor evidence="7">
        <name>heme</name>
        <dbReference type="ChEBI" id="CHEBI:30413"/>
    </cofactor>
</comment>
<evidence type="ECO:0000256" key="1">
    <source>
        <dbReference type="ARBA" id="ARBA00005329"/>
    </source>
</evidence>
<gene>
    <name evidence="13" type="ORF">SAMN05443248_1240</name>
</gene>
<feature type="binding site" description="axial binding residue" evidence="9">
    <location>
        <position position="344"/>
    </location>
    <ligand>
        <name>heme</name>
        <dbReference type="ChEBI" id="CHEBI:30413"/>
    </ligand>
    <ligandPart>
        <name>Fe</name>
        <dbReference type="ChEBI" id="CHEBI:18248"/>
    </ligandPart>
</feature>
<dbReference type="PANTHER" id="PTHR11465:SF9">
    <property type="entry name" value="CATALASE"/>
    <property type="match status" value="1"/>
</dbReference>
<dbReference type="InterPro" id="IPR020835">
    <property type="entry name" value="Catalase_sf"/>
</dbReference>
<evidence type="ECO:0000313" key="14">
    <source>
        <dbReference type="Proteomes" id="UP000189796"/>
    </source>
</evidence>
<dbReference type="AlphaFoldDB" id="A0A1M5J371"/>
<dbReference type="Gene3D" id="2.40.180.10">
    <property type="entry name" value="Catalase core domain"/>
    <property type="match status" value="1"/>
</dbReference>
<keyword evidence="4 7" id="KW-0479">Metal-binding</keyword>
<keyword evidence="11" id="KW-1133">Transmembrane helix</keyword>
<evidence type="ECO:0000256" key="11">
    <source>
        <dbReference type="SAM" id="Phobius"/>
    </source>
</evidence>
<accession>A0A1M5J371</accession>
<dbReference type="PANTHER" id="PTHR11465">
    <property type="entry name" value="CATALASE"/>
    <property type="match status" value="1"/>
</dbReference>
<dbReference type="Pfam" id="PF00199">
    <property type="entry name" value="Catalase"/>
    <property type="match status" value="1"/>
</dbReference>
<evidence type="ECO:0000256" key="8">
    <source>
        <dbReference type="PIRSR" id="PIRSR000296-1"/>
    </source>
</evidence>
<keyword evidence="11" id="KW-0472">Membrane</keyword>
<dbReference type="SMART" id="SM01060">
    <property type="entry name" value="Catalase"/>
    <property type="match status" value="1"/>
</dbReference>
<dbReference type="Gene3D" id="1.20.1280.120">
    <property type="match status" value="1"/>
</dbReference>
<dbReference type="PIRSF" id="PIRSF000296">
    <property type="entry name" value="SrpA"/>
    <property type="match status" value="1"/>
</dbReference>
<dbReference type="GO" id="GO:0042542">
    <property type="term" value="P:response to hydrogen peroxide"/>
    <property type="evidence" value="ECO:0007669"/>
    <property type="project" value="TreeGrafter"/>
</dbReference>
<protein>
    <recommendedName>
        <fullName evidence="7">Catalase-related peroxidase</fullName>
        <ecNumber evidence="7">1.11.1.-</ecNumber>
    </recommendedName>
</protein>
<comment type="similarity">
    <text evidence="1 7">Belongs to the catalase family.</text>
</comment>
<evidence type="ECO:0000256" key="4">
    <source>
        <dbReference type="ARBA" id="ARBA00022723"/>
    </source>
</evidence>
<dbReference type="EC" id="1.11.1.-" evidence="7"/>
<proteinExistence type="inferred from homology"/>
<evidence type="ECO:0000256" key="5">
    <source>
        <dbReference type="ARBA" id="ARBA00023002"/>
    </source>
</evidence>
<evidence type="ECO:0000313" key="13">
    <source>
        <dbReference type="EMBL" id="SHG34971.1"/>
    </source>
</evidence>
<evidence type="ECO:0000256" key="10">
    <source>
        <dbReference type="SAM" id="MobiDB-lite"/>
    </source>
</evidence>
<evidence type="ECO:0000256" key="3">
    <source>
        <dbReference type="ARBA" id="ARBA00022617"/>
    </source>
</evidence>
<evidence type="ECO:0000256" key="6">
    <source>
        <dbReference type="ARBA" id="ARBA00023004"/>
    </source>
</evidence>
<name>A0A1M5J371_9BRAD</name>
<keyword evidence="5 7" id="KW-0560">Oxidoreductase</keyword>
<keyword evidence="6 7" id="KW-0408">Iron</keyword>
<feature type="region of interest" description="Disordered" evidence="10">
    <location>
        <begin position="350"/>
        <end position="374"/>
    </location>
</feature>
<evidence type="ECO:0000259" key="12">
    <source>
        <dbReference type="SMART" id="SM01060"/>
    </source>
</evidence>
<dbReference type="GO" id="GO:0004096">
    <property type="term" value="F:catalase activity"/>
    <property type="evidence" value="ECO:0007669"/>
    <property type="project" value="InterPro"/>
</dbReference>
<dbReference type="GO" id="GO:0020037">
    <property type="term" value="F:heme binding"/>
    <property type="evidence" value="ECO:0007669"/>
    <property type="project" value="InterPro"/>
</dbReference>
<feature type="active site" evidence="8">
    <location>
        <position position="74"/>
    </location>
</feature>